<reference evidence="7 8" key="1">
    <citation type="submission" date="2024-11" db="EMBL/GenBank/DDBJ databases">
        <title>Chromosome-level genome assembly of Eucalyptus globulus Labill. provides insights into its genome evolution.</title>
        <authorList>
            <person name="Li X."/>
        </authorList>
    </citation>
    <scope>NUCLEOTIDE SEQUENCE [LARGE SCALE GENOMIC DNA]</scope>
    <source>
        <strain evidence="7">CL2024</strain>
        <tissue evidence="7">Fresh tender leaves</tissue>
    </source>
</reference>
<dbReference type="Pfam" id="PF05938">
    <property type="entry name" value="Self-incomp_S1"/>
    <property type="match status" value="1"/>
</dbReference>
<gene>
    <name evidence="7" type="ORF">ACJRO7_026465</name>
</gene>
<evidence type="ECO:0000256" key="4">
    <source>
        <dbReference type="ARBA" id="ARBA00022525"/>
    </source>
</evidence>
<name>A0ABD3JYC7_EUCGL</name>
<keyword evidence="4 6" id="KW-0964">Secreted</keyword>
<dbReference type="PANTHER" id="PTHR31232">
    <property type="match status" value="1"/>
</dbReference>
<keyword evidence="5 6" id="KW-0732">Signal</keyword>
<evidence type="ECO:0000256" key="2">
    <source>
        <dbReference type="ARBA" id="ARBA00005581"/>
    </source>
</evidence>
<keyword evidence="8" id="KW-1185">Reference proteome</keyword>
<accession>A0ABD3JYC7</accession>
<dbReference type="GO" id="GO:0060320">
    <property type="term" value="P:rejection of self pollen"/>
    <property type="evidence" value="ECO:0007669"/>
    <property type="project" value="UniProtKB-KW"/>
</dbReference>
<feature type="chain" id="PRO_5044533928" description="S-protein homolog" evidence="6">
    <location>
        <begin position="23"/>
        <end position="132"/>
    </location>
</feature>
<dbReference type="EMBL" id="JBJKBG010000007">
    <property type="protein sequence ID" value="KAL3729356.1"/>
    <property type="molecule type" value="Genomic_DNA"/>
</dbReference>
<organism evidence="7 8">
    <name type="scientific">Eucalyptus globulus</name>
    <name type="common">Tasmanian blue gum</name>
    <dbReference type="NCBI Taxonomy" id="34317"/>
    <lineage>
        <taxon>Eukaryota</taxon>
        <taxon>Viridiplantae</taxon>
        <taxon>Streptophyta</taxon>
        <taxon>Embryophyta</taxon>
        <taxon>Tracheophyta</taxon>
        <taxon>Spermatophyta</taxon>
        <taxon>Magnoliopsida</taxon>
        <taxon>eudicotyledons</taxon>
        <taxon>Gunneridae</taxon>
        <taxon>Pentapetalae</taxon>
        <taxon>rosids</taxon>
        <taxon>malvids</taxon>
        <taxon>Myrtales</taxon>
        <taxon>Myrtaceae</taxon>
        <taxon>Myrtoideae</taxon>
        <taxon>Eucalypteae</taxon>
        <taxon>Eucalyptus</taxon>
    </lineage>
</organism>
<evidence type="ECO:0000256" key="3">
    <source>
        <dbReference type="ARBA" id="ARBA00022471"/>
    </source>
</evidence>
<dbReference type="AlphaFoldDB" id="A0ABD3JYC7"/>
<dbReference type="GO" id="GO:0005576">
    <property type="term" value="C:extracellular region"/>
    <property type="evidence" value="ECO:0007669"/>
    <property type="project" value="UniProtKB-SubCell"/>
</dbReference>
<evidence type="ECO:0000313" key="8">
    <source>
        <dbReference type="Proteomes" id="UP001634007"/>
    </source>
</evidence>
<comment type="subcellular location">
    <subcellularLocation>
        <location evidence="1 6">Secreted</location>
    </subcellularLocation>
</comment>
<comment type="caution">
    <text evidence="7">The sequence shown here is derived from an EMBL/GenBank/DDBJ whole genome shotgun (WGS) entry which is preliminary data.</text>
</comment>
<dbReference type="PANTHER" id="PTHR31232:SF144">
    <property type="entry name" value="S-PROTEIN HOMOLOG 2"/>
    <property type="match status" value="1"/>
</dbReference>
<evidence type="ECO:0000256" key="6">
    <source>
        <dbReference type="RuleBase" id="RU367044"/>
    </source>
</evidence>
<feature type="signal peptide" evidence="6">
    <location>
        <begin position="1"/>
        <end position="22"/>
    </location>
</feature>
<comment type="similarity">
    <text evidence="2 6">Belongs to the plant self-incompatibility (S1) protein family.</text>
</comment>
<proteinExistence type="inferred from homology"/>
<evidence type="ECO:0000256" key="5">
    <source>
        <dbReference type="ARBA" id="ARBA00022729"/>
    </source>
</evidence>
<protein>
    <recommendedName>
        <fullName evidence="6">S-protein homolog</fullName>
    </recommendedName>
</protein>
<dbReference type="Proteomes" id="UP001634007">
    <property type="component" value="Unassembled WGS sequence"/>
</dbReference>
<sequence>MMKISANLIFICYLFVTSRVEGLKMGKTYVEINNNFLDSTTLLVHCKSKDDNFRVHHITHRWGFAFLPNWFGGTLFFCSFAWSNRFEWFDIYVQDRDWNYCTKCIWMISANGPCRLGDSGEYDVCYPWNHRH</sequence>
<evidence type="ECO:0000313" key="7">
    <source>
        <dbReference type="EMBL" id="KAL3729356.1"/>
    </source>
</evidence>
<keyword evidence="3 6" id="KW-0713">Self-incompatibility</keyword>
<evidence type="ECO:0000256" key="1">
    <source>
        <dbReference type="ARBA" id="ARBA00004613"/>
    </source>
</evidence>
<dbReference type="InterPro" id="IPR010264">
    <property type="entry name" value="Self-incomp_S1"/>
</dbReference>